<feature type="domain" description="RNA 2-O ribose methyltransferase substrate binding" evidence="4">
    <location>
        <begin position="33"/>
        <end position="104"/>
    </location>
</feature>
<dbReference type="Pfam" id="PF00588">
    <property type="entry name" value="SpoU_methylase"/>
    <property type="match status" value="1"/>
</dbReference>
<dbReference type="GO" id="GO:0005737">
    <property type="term" value="C:cytoplasm"/>
    <property type="evidence" value="ECO:0007669"/>
    <property type="project" value="UniProtKB-ARBA"/>
</dbReference>
<dbReference type="GO" id="GO:0006396">
    <property type="term" value="P:RNA processing"/>
    <property type="evidence" value="ECO:0007669"/>
    <property type="project" value="InterPro"/>
</dbReference>
<dbReference type="Gene3D" id="3.40.1280.10">
    <property type="match status" value="1"/>
</dbReference>
<dbReference type="RefSeq" id="WP_142503903.1">
    <property type="nucleotide sequence ID" value="NZ_FXTI01000001.1"/>
</dbReference>
<evidence type="ECO:0000256" key="3">
    <source>
        <dbReference type="ARBA" id="ARBA00022679"/>
    </source>
</evidence>
<dbReference type="InterPro" id="IPR001537">
    <property type="entry name" value="SpoU_MeTrfase"/>
</dbReference>
<comment type="similarity">
    <text evidence="1">Belongs to the class IV-like SAM-binding methyltransferase superfamily. RNA methyltransferase TrmH family.</text>
</comment>
<dbReference type="InterPro" id="IPR051259">
    <property type="entry name" value="rRNA_Methyltransferase"/>
</dbReference>
<evidence type="ECO:0000313" key="5">
    <source>
        <dbReference type="EMBL" id="SMO35330.1"/>
    </source>
</evidence>
<protein>
    <submittedName>
        <fullName evidence="5">RNA methyltransferase, TrmH family</fullName>
    </submittedName>
</protein>
<dbReference type="InterPro" id="IPR013123">
    <property type="entry name" value="SpoU_subst-bd"/>
</dbReference>
<dbReference type="AlphaFoldDB" id="A0A521AKZ7"/>
<sequence>MNILQITSTRNEKMKRWRKLSTRKGREEYGSLLIEGEKLLIEAIKAGWQVRSVLVSERGIGILDRLPRLEGVPVYSLYSSNFSQLVDTQSPQGIAAEVVVPDEQRAYQLKGEGPVLLLDAVQDPGNLGTILRTAEAVGARDLWLGSGTVDPYNPKVVRSAMGSLFRSRIRRGDLSEAIPELKKQGYFVVGTSPHAEQAHYDKVYPEKVAFLLGNEGQGISSRLKALMDLHVRLPMPGQVESLNVSVTTGILLYEWVRQKYQGIDG</sequence>
<keyword evidence="6" id="KW-1185">Reference proteome</keyword>
<keyword evidence="3 5" id="KW-0808">Transferase</keyword>
<dbReference type="CDD" id="cd18095">
    <property type="entry name" value="SpoU-like_rRNA-MTase"/>
    <property type="match status" value="1"/>
</dbReference>
<dbReference type="SUPFAM" id="SSF75217">
    <property type="entry name" value="alpha/beta knot"/>
    <property type="match status" value="1"/>
</dbReference>
<dbReference type="SMART" id="SM00967">
    <property type="entry name" value="SpoU_sub_bind"/>
    <property type="match status" value="1"/>
</dbReference>
<dbReference type="InterPro" id="IPR029028">
    <property type="entry name" value="Alpha/beta_knot_MTases"/>
</dbReference>
<accession>A0A521AKZ7</accession>
<evidence type="ECO:0000256" key="2">
    <source>
        <dbReference type="ARBA" id="ARBA00022603"/>
    </source>
</evidence>
<proteinExistence type="inferred from homology"/>
<dbReference type="Pfam" id="PF22435">
    <property type="entry name" value="MRM3-like_sub_bind"/>
    <property type="match status" value="1"/>
</dbReference>
<dbReference type="OrthoDB" id="9794400at2"/>
<dbReference type="InterPro" id="IPR053888">
    <property type="entry name" value="MRM3-like_sub_bind"/>
</dbReference>
<organism evidence="5 6">
    <name type="scientific">Melghirimyces algeriensis</name>
    <dbReference type="NCBI Taxonomy" id="910412"/>
    <lineage>
        <taxon>Bacteria</taxon>
        <taxon>Bacillati</taxon>
        <taxon>Bacillota</taxon>
        <taxon>Bacilli</taxon>
        <taxon>Bacillales</taxon>
        <taxon>Thermoactinomycetaceae</taxon>
        <taxon>Melghirimyces</taxon>
    </lineage>
</organism>
<evidence type="ECO:0000259" key="4">
    <source>
        <dbReference type="SMART" id="SM00967"/>
    </source>
</evidence>
<dbReference type="InterPro" id="IPR029026">
    <property type="entry name" value="tRNA_m1G_MTases_N"/>
</dbReference>
<dbReference type="PANTHER" id="PTHR43191">
    <property type="entry name" value="RRNA METHYLTRANSFERASE 3"/>
    <property type="match status" value="1"/>
</dbReference>
<reference evidence="5 6" key="1">
    <citation type="submission" date="2017-05" db="EMBL/GenBank/DDBJ databases">
        <authorList>
            <person name="Varghese N."/>
            <person name="Submissions S."/>
        </authorList>
    </citation>
    <scope>NUCLEOTIDE SEQUENCE [LARGE SCALE GENOMIC DNA]</scope>
    <source>
        <strain evidence="5 6">DSM 45474</strain>
    </source>
</reference>
<dbReference type="GO" id="GO:0008173">
    <property type="term" value="F:RNA methyltransferase activity"/>
    <property type="evidence" value="ECO:0007669"/>
    <property type="project" value="InterPro"/>
</dbReference>
<keyword evidence="2 5" id="KW-0489">Methyltransferase</keyword>
<dbReference type="Proteomes" id="UP000315636">
    <property type="component" value="Unassembled WGS sequence"/>
</dbReference>
<dbReference type="PANTHER" id="PTHR43191:SF2">
    <property type="entry name" value="RRNA METHYLTRANSFERASE 3, MITOCHONDRIAL"/>
    <property type="match status" value="1"/>
</dbReference>
<dbReference type="GO" id="GO:0032259">
    <property type="term" value="P:methylation"/>
    <property type="evidence" value="ECO:0007669"/>
    <property type="project" value="UniProtKB-KW"/>
</dbReference>
<name>A0A521AKZ7_9BACL</name>
<dbReference type="Gene3D" id="3.30.1330.30">
    <property type="match status" value="1"/>
</dbReference>
<dbReference type="EMBL" id="FXTI01000001">
    <property type="protein sequence ID" value="SMO35330.1"/>
    <property type="molecule type" value="Genomic_DNA"/>
</dbReference>
<evidence type="ECO:0000256" key="1">
    <source>
        <dbReference type="ARBA" id="ARBA00007228"/>
    </source>
</evidence>
<dbReference type="InterPro" id="IPR029064">
    <property type="entry name" value="Ribosomal_eL30-like_sf"/>
</dbReference>
<dbReference type="GO" id="GO:0003723">
    <property type="term" value="F:RNA binding"/>
    <property type="evidence" value="ECO:0007669"/>
    <property type="project" value="InterPro"/>
</dbReference>
<gene>
    <name evidence="5" type="ORF">SAMN06264849_101201</name>
</gene>
<dbReference type="SUPFAM" id="SSF55315">
    <property type="entry name" value="L30e-like"/>
    <property type="match status" value="1"/>
</dbReference>
<evidence type="ECO:0000313" key="6">
    <source>
        <dbReference type="Proteomes" id="UP000315636"/>
    </source>
</evidence>